<dbReference type="GO" id="GO:0016757">
    <property type="term" value="F:glycosyltransferase activity"/>
    <property type="evidence" value="ECO:0007669"/>
    <property type="project" value="InterPro"/>
</dbReference>
<keyword evidence="4" id="KW-1185">Reference proteome</keyword>
<dbReference type="CDD" id="cd03801">
    <property type="entry name" value="GT4_PimA-like"/>
    <property type="match status" value="1"/>
</dbReference>
<accession>A0A0A6YCJ4</accession>
<evidence type="ECO:0000259" key="2">
    <source>
        <dbReference type="Pfam" id="PF00534"/>
    </source>
</evidence>
<dbReference type="RefSeq" id="WP_035926592.1">
    <property type="nucleotide sequence ID" value="NZ_JSUH01000007.1"/>
</dbReference>
<dbReference type="EMBL" id="JSUH01000007">
    <property type="protein sequence ID" value="KHD97542.1"/>
    <property type="molecule type" value="Genomic_DNA"/>
</dbReference>
<dbReference type="SUPFAM" id="SSF53756">
    <property type="entry name" value="UDP-Glycosyltransferase/glycogen phosphorylase"/>
    <property type="match status" value="1"/>
</dbReference>
<name>A0A0A6YCJ4_KOCRO</name>
<dbReference type="PANTHER" id="PTHR12526">
    <property type="entry name" value="GLYCOSYLTRANSFERASE"/>
    <property type="match status" value="1"/>
</dbReference>
<protein>
    <recommendedName>
        <fullName evidence="2">Glycosyl transferase family 1 domain-containing protein</fullName>
    </recommendedName>
</protein>
<dbReference type="Pfam" id="PF00534">
    <property type="entry name" value="Glycos_transf_1"/>
    <property type="match status" value="1"/>
</dbReference>
<comment type="caution">
    <text evidence="3">The sequence shown here is derived from an EMBL/GenBank/DDBJ whole genome shotgun (WGS) entry which is preliminary data.</text>
</comment>
<evidence type="ECO:0000313" key="4">
    <source>
        <dbReference type="Proteomes" id="UP000030466"/>
    </source>
</evidence>
<gene>
    <name evidence="3" type="ORF">GY22_09460</name>
</gene>
<keyword evidence="1" id="KW-0808">Transferase</keyword>
<sequence length="379" mass="41657">MMLQKRTIADAVNELRQGTDDGRRAAAGMYLAVLPAYRQSCMEILVNTFDGDLRLFVSDQHLDPSVKSGVKVPGLRTVRMVRLLGNRAFLQIDHLREALALDTLVVDLNPRSLTAWTLLLLRRALNKRTLVWGHLHPRAGSEARTASIRQAMRRLATGTISYTYSDQEQAQLELPGQPVWVATNALYRADEIHPASSVGASERTDVLYVGRFEPAKKVDLVIRAFALAERNNPDLRLRLVGGGSQRQALEELAKQLAVVGKVHFEGWVDGVAALANFYATAVCTVSPGFAGLGLTQSLGFGVPMVVAKDEPHSPEIELAGTGGVHWVESNSPESMAQGLETAFLRREQLPEEDISRLVRQQYSAETMARGLRDALKDGK</sequence>
<dbReference type="InterPro" id="IPR001296">
    <property type="entry name" value="Glyco_trans_1"/>
</dbReference>
<dbReference type="Gene3D" id="3.40.50.2000">
    <property type="entry name" value="Glycogen Phosphorylase B"/>
    <property type="match status" value="2"/>
</dbReference>
<dbReference type="Proteomes" id="UP000030466">
    <property type="component" value="Unassembled WGS sequence"/>
</dbReference>
<feature type="domain" description="Glycosyl transferase family 1" evidence="2">
    <location>
        <begin position="200"/>
        <end position="346"/>
    </location>
</feature>
<organism evidence="3 4">
    <name type="scientific">Kocuria rosea subsp. polaris</name>
    <dbReference type="NCBI Taxonomy" id="136273"/>
    <lineage>
        <taxon>Bacteria</taxon>
        <taxon>Bacillati</taxon>
        <taxon>Actinomycetota</taxon>
        <taxon>Actinomycetes</taxon>
        <taxon>Micrococcales</taxon>
        <taxon>Micrococcaceae</taxon>
        <taxon>Kocuria</taxon>
    </lineage>
</organism>
<evidence type="ECO:0000256" key="1">
    <source>
        <dbReference type="ARBA" id="ARBA00022679"/>
    </source>
</evidence>
<evidence type="ECO:0000313" key="3">
    <source>
        <dbReference type="EMBL" id="KHD97542.1"/>
    </source>
</evidence>
<proteinExistence type="predicted"/>
<reference evidence="3 4" key="1">
    <citation type="journal article" date="2003" name="Int. J. Syst. Evol. Microbiol.">
        <title>Kocuria polaris sp. nov., an orange-pigmented psychrophilic bacterium isolated from an Antarctic cyanobacterial mat sample.</title>
        <authorList>
            <person name="Reddy G.S."/>
            <person name="Prakash J.S."/>
            <person name="Prabahar V."/>
            <person name="Matsumoto G.I."/>
            <person name="Stackebrandt E."/>
            <person name="Shivaji S."/>
        </authorList>
    </citation>
    <scope>NUCLEOTIDE SEQUENCE [LARGE SCALE GENOMIC DNA]</scope>
    <source>
        <strain evidence="3 4">CMS 76or</strain>
    </source>
</reference>
<dbReference type="OrthoDB" id="3180470at2"/>
<dbReference type="AlphaFoldDB" id="A0A0A6YCJ4"/>